<accession>A0A197K3R3</accession>
<proteinExistence type="predicted"/>
<gene>
    <name evidence="1" type="ORF">K457DRAFT_136375</name>
</gene>
<dbReference type="Proteomes" id="UP000078512">
    <property type="component" value="Unassembled WGS sequence"/>
</dbReference>
<evidence type="ECO:0008006" key="3">
    <source>
        <dbReference type="Google" id="ProtNLM"/>
    </source>
</evidence>
<sequence>MDMLPAEILADIFCYDGLSDITRQVCQRWRRIALPIWLRRLPLLPSDPFKDTGMLNYLEDLSPHDRLFVRALDVTSRRDFDTSGGNLFHIDVADLSCVENVLLIQSLLGSRITDLSMTDAGWTPHSLADILQTCLLATHHLTHFQISLQKTESYTLPDLLDCLLYLYRRDSGRLKSLTLDLSQSLADDQWTAMAECVELQHFHLGLHRNSEPVLPEIFKLAFPKWTSLSSLYICQPRFLSAETLQCLYKSLPAPGQMRELRLIFEACQASQYEQEFVEMIHTMPNLQILEAHLDWTNRMMEHVALTLSDLRELSITCSSVEFTCAGIQYMVWGQALEKINMRTSGRIWGGFLEAVRKRSRRVRILVYGAMKWGGSVDEWE</sequence>
<organism evidence="1 2">
    <name type="scientific">Linnemannia elongata AG-77</name>
    <dbReference type="NCBI Taxonomy" id="1314771"/>
    <lineage>
        <taxon>Eukaryota</taxon>
        <taxon>Fungi</taxon>
        <taxon>Fungi incertae sedis</taxon>
        <taxon>Mucoromycota</taxon>
        <taxon>Mortierellomycotina</taxon>
        <taxon>Mortierellomycetes</taxon>
        <taxon>Mortierellales</taxon>
        <taxon>Mortierellaceae</taxon>
        <taxon>Linnemannia</taxon>
    </lineage>
</organism>
<reference evidence="1 2" key="1">
    <citation type="submission" date="2016-05" db="EMBL/GenBank/DDBJ databases">
        <title>Genome sequencing reveals origins of a unique bacterial endosymbiosis in the earliest lineages of terrestrial Fungi.</title>
        <authorList>
            <consortium name="DOE Joint Genome Institute"/>
            <person name="Uehling J."/>
            <person name="Gryganskyi A."/>
            <person name="Hameed K."/>
            <person name="Tschaplinski T."/>
            <person name="Misztal P."/>
            <person name="Wu S."/>
            <person name="Desiro A."/>
            <person name="Vande Pol N."/>
            <person name="Du Z.-Y."/>
            <person name="Zienkiewicz A."/>
            <person name="Zienkiewicz K."/>
            <person name="Morin E."/>
            <person name="Tisserant E."/>
            <person name="Splivallo R."/>
            <person name="Hainaut M."/>
            <person name="Henrissat B."/>
            <person name="Ohm R."/>
            <person name="Kuo A."/>
            <person name="Yan J."/>
            <person name="Lipzen A."/>
            <person name="Nolan M."/>
            <person name="Labutti K."/>
            <person name="Barry K."/>
            <person name="Goldstein A."/>
            <person name="Labbe J."/>
            <person name="Schadt C."/>
            <person name="Tuskan G."/>
            <person name="Grigoriev I."/>
            <person name="Martin F."/>
            <person name="Vilgalys R."/>
            <person name="Bonito G."/>
        </authorList>
    </citation>
    <scope>NUCLEOTIDE SEQUENCE [LARGE SCALE GENOMIC DNA]</scope>
    <source>
        <strain evidence="1 2">AG-77</strain>
    </source>
</reference>
<dbReference type="SUPFAM" id="SSF52047">
    <property type="entry name" value="RNI-like"/>
    <property type="match status" value="1"/>
</dbReference>
<protein>
    <recommendedName>
        <fullName evidence="3">F-box domain-containing protein</fullName>
    </recommendedName>
</protein>
<dbReference type="EMBL" id="KV442031">
    <property type="protein sequence ID" value="OAQ31094.1"/>
    <property type="molecule type" value="Genomic_DNA"/>
</dbReference>
<evidence type="ECO:0000313" key="2">
    <source>
        <dbReference type="Proteomes" id="UP000078512"/>
    </source>
</evidence>
<dbReference type="Gene3D" id="3.80.10.10">
    <property type="entry name" value="Ribonuclease Inhibitor"/>
    <property type="match status" value="1"/>
</dbReference>
<dbReference type="InterPro" id="IPR032675">
    <property type="entry name" value="LRR_dom_sf"/>
</dbReference>
<dbReference type="OrthoDB" id="2373696at2759"/>
<dbReference type="AlphaFoldDB" id="A0A197K3R3"/>
<keyword evidence="2" id="KW-1185">Reference proteome</keyword>
<name>A0A197K3R3_9FUNG</name>
<evidence type="ECO:0000313" key="1">
    <source>
        <dbReference type="EMBL" id="OAQ31094.1"/>
    </source>
</evidence>